<proteinExistence type="predicted"/>
<evidence type="ECO:0000313" key="4">
    <source>
        <dbReference type="Proteomes" id="UP000235771"/>
    </source>
</evidence>
<accession>A0A2N6RXS8</accession>
<evidence type="ECO:0000256" key="1">
    <source>
        <dbReference type="SAM" id="MobiDB-lite"/>
    </source>
</evidence>
<evidence type="ECO:0000256" key="2">
    <source>
        <dbReference type="SAM" id="Phobius"/>
    </source>
</evidence>
<keyword evidence="4" id="KW-1185">Reference proteome</keyword>
<keyword evidence="2" id="KW-0812">Transmembrane</keyword>
<organism evidence="3 4">
    <name type="scientific">Gardnerella greenwoodii</name>
    <dbReference type="NCBI Taxonomy" id="2914925"/>
    <lineage>
        <taxon>Bacteria</taxon>
        <taxon>Bacillati</taxon>
        <taxon>Actinomycetota</taxon>
        <taxon>Actinomycetes</taxon>
        <taxon>Bifidobacteriales</taxon>
        <taxon>Bifidobacteriaceae</taxon>
        <taxon>Gardnerella</taxon>
    </lineage>
</organism>
<keyword evidence="2" id="KW-1133">Transmembrane helix</keyword>
<reference evidence="3 4" key="1">
    <citation type="submission" date="2017-09" db="EMBL/GenBank/DDBJ databases">
        <title>Bacterial strain isolated from the female urinary microbiota.</title>
        <authorList>
            <person name="Thomas-White K."/>
            <person name="Kumar N."/>
            <person name="Forster S."/>
            <person name="Putonti C."/>
            <person name="Lawley T."/>
            <person name="Wolfe A.J."/>
        </authorList>
    </citation>
    <scope>NUCLEOTIDE SEQUENCE [LARGE SCALE GENOMIC DNA]</scope>
    <source>
        <strain evidence="3 4">UMB1686</strain>
    </source>
</reference>
<dbReference type="AlphaFoldDB" id="A0A2N6RXS8"/>
<dbReference type="Proteomes" id="UP000235771">
    <property type="component" value="Unassembled WGS sequence"/>
</dbReference>
<keyword evidence="2" id="KW-0472">Membrane</keyword>
<protein>
    <submittedName>
        <fullName evidence="3">Uncharacterized protein</fullName>
    </submittedName>
</protein>
<sequence>MQFEAQPSHPAHAGKTIYRKTQKDHPRVCGKDYQKRLYINNIVIVVLVLVILVRAKIVALRK</sequence>
<comment type="caution">
    <text evidence="3">The sequence shown here is derived from an EMBL/GenBank/DDBJ whole genome shotgun (WGS) entry which is preliminary data.</text>
</comment>
<dbReference type="EMBL" id="PNGV01000001">
    <property type="protein sequence ID" value="PMC42929.1"/>
    <property type="molecule type" value="Genomic_DNA"/>
</dbReference>
<name>A0A2N6RXS8_9BIFI</name>
<feature type="region of interest" description="Disordered" evidence="1">
    <location>
        <begin position="1"/>
        <end position="23"/>
    </location>
</feature>
<evidence type="ECO:0000313" key="3">
    <source>
        <dbReference type="EMBL" id="PMC42929.1"/>
    </source>
</evidence>
<gene>
    <name evidence="3" type="ORF">CJ216_02180</name>
</gene>
<feature type="transmembrane region" description="Helical" evidence="2">
    <location>
        <begin position="37"/>
        <end position="55"/>
    </location>
</feature>